<dbReference type="AlphaFoldDB" id="A0A8J4DZL6"/>
<dbReference type="SUPFAM" id="SSF46894">
    <property type="entry name" value="C-terminal effector domain of the bipartite response regulators"/>
    <property type="match status" value="1"/>
</dbReference>
<dbReference type="EMBL" id="BOPG01000021">
    <property type="protein sequence ID" value="GIJ55693.1"/>
    <property type="molecule type" value="Genomic_DNA"/>
</dbReference>
<organism evidence="9 10">
    <name type="scientific">Virgisporangium aurantiacum</name>
    <dbReference type="NCBI Taxonomy" id="175570"/>
    <lineage>
        <taxon>Bacteria</taxon>
        <taxon>Bacillati</taxon>
        <taxon>Actinomycetota</taxon>
        <taxon>Actinomycetes</taxon>
        <taxon>Micromonosporales</taxon>
        <taxon>Micromonosporaceae</taxon>
        <taxon>Virgisporangium</taxon>
    </lineage>
</organism>
<dbReference type="InterPro" id="IPR001867">
    <property type="entry name" value="OmpR/PhoB-type_DNA-bd"/>
</dbReference>
<evidence type="ECO:0000256" key="3">
    <source>
        <dbReference type="ARBA" id="ARBA00023015"/>
    </source>
</evidence>
<dbReference type="InterPro" id="IPR005158">
    <property type="entry name" value="BTAD"/>
</dbReference>
<dbReference type="Pfam" id="PF13424">
    <property type="entry name" value="TPR_12"/>
    <property type="match status" value="1"/>
</dbReference>
<gene>
    <name evidence="9" type="ORF">Vau01_032090</name>
</gene>
<dbReference type="GO" id="GO:0043531">
    <property type="term" value="F:ADP binding"/>
    <property type="evidence" value="ECO:0007669"/>
    <property type="project" value="InterPro"/>
</dbReference>
<dbReference type="Proteomes" id="UP000612585">
    <property type="component" value="Unassembled WGS sequence"/>
</dbReference>
<feature type="domain" description="OmpR/PhoB-type" evidence="8">
    <location>
        <begin position="1"/>
        <end position="89"/>
    </location>
</feature>
<evidence type="ECO:0000256" key="5">
    <source>
        <dbReference type="ARBA" id="ARBA00023163"/>
    </source>
</evidence>
<dbReference type="SMART" id="SM00862">
    <property type="entry name" value="Trans_reg_C"/>
    <property type="match status" value="1"/>
</dbReference>
<keyword evidence="4 6" id="KW-0238">DNA-binding</keyword>
<dbReference type="Pfam" id="PF03704">
    <property type="entry name" value="BTAD"/>
    <property type="match status" value="1"/>
</dbReference>
<sequence>MEFRLLGPVEVVDGSVPVPLGGSKIRSLLAALLLSPGRVVATDRLIDIIWDDDPPPTARALIQTYVSMLRRAVGPEIVGTHAPGYLVRVPEDDLDRNRFDAFVRAGRAAAADGRHREAANAFRAADALWRGPALGGVRSRILAAEAARLDEQRIAVIEARVAADLALGRNDELIGELTVLVEQHPTRGSLRGQLMLALYRAGRTADALAVYRQGRAALIDELGIEPGVELTRLHEQILRGDPVLLASDMTGPEPQPDPEIVTTDDKERAARPPAQLPPDAADFTGRADLVREIRDVLTAGGTGPAVVALLGPGGVGKSALAVHVAHRVSSAYPDGQLHVDLRGTTGTPASPAEILGRFLRALQPDPNAIPDGTDERMDAYRTLLSGRRVLIVLDDAANEQQVRPLLPGSGTCAVLVTSRGRLAGLAGAHLIGVDLLSAAEATTLLARIAGAERIGAAPDAAADIVASCGNLPLAVRVAGARLATRRQWTPRLLANRLTDERRRLDELSAGDQQIRASIEMSFRSLEPAAQTAIHRLGHVGLSDFRSWVVASALDVDIADAERVLEHLVDTHLVDYTFVDDSGQVRYRLHDLVRIYAREQAERALPPADLLASTGRVLGAWSAVLDRLGEHIVDHVTSGAILPVARHAAHDVDPDVLGTALDDPRGWLDIEQASLVLAVERAAELGLDGLAVSIASALCASTYPLNNVVDLWDRAHRAALVAARRAGDAHGEAVLLVELGQLRYEQDRFGEAQQVLTDAVTRFRDLGDARGQASALSALGLACRDQGYLPEAQHFLAQASTLCRDLDDRAVGHCERLVGSVHLERGDFALADEALATAVSAYRRIGSRRGEALTLRTIGLAAQARGRYADAARAYSQALALLQELGDTKLAAYCRRGLAKTHLRTGRLAEAREPLEDALAVHRASGDRWGEAMVMRTLGELDLAAGQFDLAAGRLDLAAGRLADADRWLAAALETFRSQGTALFSARTLRDIAEVARARGDLDAADAALREALETFRAYGSREYGELSVGGLQGT</sequence>
<evidence type="ECO:0000313" key="10">
    <source>
        <dbReference type="Proteomes" id="UP000612585"/>
    </source>
</evidence>
<feature type="region of interest" description="Disordered" evidence="7">
    <location>
        <begin position="249"/>
        <end position="281"/>
    </location>
</feature>
<dbReference type="InterPro" id="IPR051677">
    <property type="entry name" value="AfsR-DnrI-RedD_regulator"/>
</dbReference>
<dbReference type="RefSeq" id="WP_203992875.1">
    <property type="nucleotide sequence ID" value="NZ_BOPG01000021.1"/>
</dbReference>
<dbReference type="Pfam" id="PF00931">
    <property type="entry name" value="NB-ARC"/>
    <property type="match status" value="1"/>
</dbReference>
<evidence type="ECO:0000313" key="9">
    <source>
        <dbReference type="EMBL" id="GIJ55693.1"/>
    </source>
</evidence>
<dbReference type="GO" id="GO:0003677">
    <property type="term" value="F:DNA binding"/>
    <property type="evidence" value="ECO:0007669"/>
    <property type="project" value="UniProtKB-UniRule"/>
</dbReference>
<dbReference type="InterPro" id="IPR027417">
    <property type="entry name" value="P-loop_NTPase"/>
</dbReference>
<dbReference type="InterPro" id="IPR016032">
    <property type="entry name" value="Sig_transdc_resp-reg_C-effctor"/>
</dbReference>
<comment type="caution">
    <text evidence="9">The sequence shown here is derived from an EMBL/GenBank/DDBJ whole genome shotgun (WGS) entry which is preliminary data.</text>
</comment>
<reference evidence="9" key="1">
    <citation type="submission" date="2021-01" db="EMBL/GenBank/DDBJ databases">
        <title>Whole genome shotgun sequence of Virgisporangium aurantiacum NBRC 16421.</title>
        <authorList>
            <person name="Komaki H."/>
            <person name="Tamura T."/>
        </authorList>
    </citation>
    <scope>NUCLEOTIDE SEQUENCE</scope>
    <source>
        <strain evidence="9">NBRC 16421</strain>
    </source>
</reference>
<keyword evidence="2" id="KW-0677">Repeat</keyword>
<dbReference type="InterPro" id="IPR002182">
    <property type="entry name" value="NB-ARC"/>
</dbReference>
<evidence type="ECO:0000256" key="7">
    <source>
        <dbReference type="SAM" id="MobiDB-lite"/>
    </source>
</evidence>
<evidence type="ECO:0000259" key="8">
    <source>
        <dbReference type="PROSITE" id="PS51755"/>
    </source>
</evidence>
<dbReference type="GO" id="GO:0000160">
    <property type="term" value="P:phosphorelay signal transduction system"/>
    <property type="evidence" value="ECO:0007669"/>
    <property type="project" value="InterPro"/>
</dbReference>
<dbReference type="InterPro" id="IPR036388">
    <property type="entry name" value="WH-like_DNA-bd_sf"/>
</dbReference>
<proteinExistence type="inferred from homology"/>
<accession>A0A8J4DZL6</accession>
<evidence type="ECO:0000256" key="2">
    <source>
        <dbReference type="ARBA" id="ARBA00022737"/>
    </source>
</evidence>
<evidence type="ECO:0000256" key="1">
    <source>
        <dbReference type="ARBA" id="ARBA00005820"/>
    </source>
</evidence>
<dbReference type="InterPro" id="IPR019734">
    <property type="entry name" value="TPR_rpt"/>
</dbReference>
<dbReference type="SUPFAM" id="SSF48452">
    <property type="entry name" value="TPR-like"/>
    <property type="match status" value="3"/>
</dbReference>
<dbReference type="Gene3D" id="1.10.10.10">
    <property type="entry name" value="Winged helix-like DNA-binding domain superfamily/Winged helix DNA-binding domain"/>
    <property type="match status" value="1"/>
</dbReference>
<dbReference type="SMART" id="SM01043">
    <property type="entry name" value="BTAD"/>
    <property type="match status" value="1"/>
</dbReference>
<evidence type="ECO:0000256" key="6">
    <source>
        <dbReference type="PROSITE-ProRule" id="PRU01091"/>
    </source>
</evidence>
<dbReference type="Gene3D" id="1.10.8.430">
    <property type="entry name" value="Helical domain of apoptotic protease-activating factors"/>
    <property type="match status" value="1"/>
</dbReference>
<dbReference type="Pfam" id="PF00486">
    <property type="entry name" value="Trans_reg_C"/>
    <property type="match status" value="1"/>
</dbReference>
<dbReference type="PRINTS" id="PR00364">
    <property type="entry name" value="DISEASERSIST"/>
</dbReference>
<dbReference type="CDD" id="cd15831">
    <property type="entry name" value="BTAD"/>
    <property type="match status" value="1"/>
</dbReference>
<keyword evidence="10" id="KW-1185">Reference proteome</keyword>
<dbReference type="GO" id="GO:0006355">
    <property type="term" value="P:regulation of DNA-templated transcription"/>
    <property type="evidence" value="ECO:0007669"/>
    <property type="project" value="InterPro"/>
</dbReference>
<dbReference type="InterPro" id="IPR042197">
    <property type="entry name" value="Apaf_helical"/>
</dbReference>
<dbReference type="InterPro" id="IPR011990">
    <property type="entry name" value="TPR-like_helical_dom_sf"/>
</dbReference>
<comment type="similarity">
    <text evidence="1">Belongs to the AfsR/DnrI/RedD regulatory family.</text>
</comment>
<dbReference type="Gene3D" id="1.25.40.10">
    <property type="entry name" value="Tetratricopeptide repeat domain"/>
    <property type="match status" value="3"/>
</dbReference>
<keyword evidence="5" id="KW-0804">Transcription</keyword>
<keyword evidence="3" id="KW-0805">Transcription regulation</keyword>
<dbReference type="PANTHER" id="PTHR35807:SF1">
    <property type="entry name" value="TRANSCRIPTIONAL REGULATOR REDD"/>
    <property type="match status" value="1"/>
</dbReference>
<evidence type="ECO:0000256" key="4">
    <source>
        <dbReference type="ARBA" id="ARBA00023125"/>
    </source>
</evidence>
<dbReference type="Gene3D" id="3.40.50.300">
    <property type="entry name" value="P-loop containing nucleotide triphosphate hydrolases"/>
    <property type="match status" value="1"/>
</dbReference>
<name>A0A8J4DZL6_9ACTN</name>
<dbReference type="SUPFAM" id="SSF52540">
    <property type="entry name" value="P-loop containing nucleoside triphosphate hydrolases"/>
    <property type="match status" value="1"/>
</dbReference>
<dbReference type="SMART" id="SM00028">
    <property type="entry name" value="TPR"/>
    <property type="match status" value="6"/>
</dbReference>
<dbReference type="PANTHER" id="PTHR35807">
    <property type="entry name" value="TRANSCRIPTIONAL REGULATOR REDD-RELATED"/>
    <property type="match status" value="1"/>
</dbReference>
<feature type="DNA-binding region" description="OmpR/PhoB-type" evidence="6">
    <location>
        <begin position="1"/>
        <end position="89"/>
    </location>
</feature>
<dbReference type="PROSITE" id="PS51755">
    <property type="entry name" value="OMPR_PHOB"/>
    <property type="match status" value="1"/>
</dbReference>
<protein>
    <submittedName>
        <fullName evidence="9">SARP family transcriptional regulator</fullName>
    </submittedName>
</protein>